<sequence length="79" mass="8987">MLLADWHGNKKPPFLVFKTDEKSLFLWGDFSGHWPQDIMDNAAAINVVLPKVPTRYTYVCQPADVAWNHPFKRACVDAG</sequence>
<evidence type="ECO:0000313" key="1">
    <source>
        <dbReference type="EMBL" id="KAG6969780.1"/>
    </source>
</evidence>
<dbReference type="Proteomes" id="UP000709295">
    <property type="component" value="Unassembled WGS sequence"/>
</dbReference>
<evidence type="ECO:0008006" key="3">
    <source>
        <dbReference type="Google" id="ProtNLM"/>
    </source>
</evidence>
<name>A0A8J5J016_9STRA</name>
<dbReference type="EMBL" id="JAENGY010000200">
    <property type="protein sequence ID" value="KAG6969780.1"/>
    <property type="molecule type" value="Genomic_DNA"/>
</dbReference>
<reference evidence="1" key="1">
    <citation type="submission" date="2021-01" db="EMBL/GenBank/DDBJ databases">
        <title>Phytophthora aleatoria, a newly-described species from Pinus radiata is distinct from Phytophthora cactorum isolates based on comparative genomics.</title>
        <authorList>
            <person name="Mcdougal R."/>
            <person name="Panda P."/>
            <person name="Williams N."/>
            <person name="Studholme D.J."/>
        </authorList>
    </citation>
    <scope>NUCLEOTIDE SEQUENCE</scope>
    <source>
        <strain evidence="1">NZFS 4037</strain>
    </source>
</reference>
<organism evidence="1 2">
    <name type="scientific">Phytophthora aleatoria</name>
    <dbReference type="NCBI Taxonomy" id="2496075"/>
    <lineage>
        <taxon>Eukaryota</taxon>
        <taxon>Sar</taxon>
        <taxon>Stramenopiles</taxon>
        <taxon>Oomycota</taxon>
        <taxon>Peronosporomycetes</taxon>
        <taxon>Peronosporales</taxon>
        <taxon>Peronosporaceae</taxon>
        <taxon>Phytophthora</taxon>
    </lineage>
</organism>
<comment type="caution">
    <text evidence="1">The sequence shown here is derived from an EMBL/GenBank/DDBJ whole genome shotgun (WGS) entry which is preliminary data.</text>
</comment>
<proteinExistence type="predicted"/>
<gene>
    <name evidence="1" type="ORF">JG688_00005166</name>
</gene>
<keyword evidence="2" id="KW-1185">Reference proteome</keyword>
<protein>
    <recommendedName>
        <fullName evidence="3">DDE-1 domain-containing protein</fullName>
    </recommendedName>
</protein>
<evidence type="ECO:0000313" key="2">
    <source>
        <dbReference type="Proteomes" id="UP000709295"/>
    </source>
</evidence>
<accession>A0A8J5J016</accession>
<dbReference type="AlphaFoldDB" id="A0A8J5J016"/>